<sequence>MNKILQASFLILLFFSSSILLSQEDEQQDFSNERKLSAGMTFGNGFENGKEGLNFVHGASWEVSYRFRVFNIKGPFHVSGAFMNFSTGHPIEIDQKEYEFSSSVLTLPLRLRWGPEVEGSIEPFLQGGAYYAMASEDDLDIYISENGMLQERIMVDDFESFGHVFGLGLRYYNPDHRISVVTSFEKFVDYKDAVPEYSIGFSRYMFIASFRYNIL</sequence>
<organism evidence="2 3">
    <name type="scientific">Salibacter halophilus</name>
    <dbReference type="NCBI Taxonomy" id="1803916"/>
    <lineage>
        <taxon>Bacteria</taxon>
        <taxon>Pseudomonadati</taxon>
        <taxon>Bacteroidota</taxon>
        <taxon>Flavobacteriia</taxon>
        <taxon>Flavobacteriales</taxon>
        <taxon>Salibacteraceae</taxon>
        <taxon>Salibacter</taxon>
    </lineage>
</organism>
<reference evidence="2 3" key="1">
    <citation type="submission" date="2019-09" db="EMBL/GenBank/DDBJ databases">
        <title>Genomes of Cryomorphaceae.</title>
        <authorList>
            <person name="Bowman J.P."/>
        </authorList>
    </citation>
    <scope>NUCLEOTIDE SEQUENCE [LARGE SCALE GENOMIC DNA]</scope>
    <source>
        <strain evidence="2 3">KCTC 52047</strain>
    </source>
</reference>
<dbReference type="RefSeq" id="WP_151168896.1">
    <property type="nucleotide sequence ID" value="NZ_WACR01000008.1"/>
</dbReference>
<evidence type="ECO:0000313" key="3">
    <source>
        <dbReference type="Proteomes" id="UP000435357"/>
    </source>
</evidence>
<evidence type="ECO:0008006" key="4">
    <source>
        <dbReference type="Google" id="ProtNLM"/>
    </source>
</evidence>
<name>A0A6N6M5C8_9FLAO</name>
<dbReference type="InterPro" id="IPR011250">
    <property type="entry name" value="OMP/PagP_B-barrel"/>
</dbReference>
<gene>
    <name evidence="2" type="ORF">F3059_10250</name>
</gene>
<protein>
    <recommendedName>
        <fullName evidence="4">PorT family protein</fullName>
    </recommendedName>
</protein>
<evidence type="ECO:0000256" key="1">
    <source>
        <dbReference type="SAM" id="SignalP"/>
    </source>
</evidence>
<feature type="signal peptide" evidence="1">
    <location>
        <begin position="1"/>
        <end position="22"/>
    </location>
</feature>
<proteinExistence type="predicted"/>
<evidence type="ECO:0000313" key="2">
    <source>
        <dbReference type="EMBL" id="KAB1063441.1"/>
    </source>
</evidence>
<accession>A0A6N6M5C8</accession>
<dbReference type="Proteomes" id="UP000435357">
    <property type="component" value="Unassembled WGS sequence"/>
</dbReference>
<dbReference type="AlphaFoldDB" id="A0A6N6M5C8"/>
<keyword evidence="3" id="KW-1185">Reference proteome</keyword>
<feature type="chain" id="PRO_5026877453" description="PorT family protein" evidence="1">
    <location>
        <begin position="23"/>
        <end position="215"/>
    </location>
</feature>
<keyword evidence="1" id="KW-0732">Signal</keyword>
<dbReference type="EMBL" id="WACR01000008">
    <property type="protein sequence ID" value="KAB1063441.1"/>
    <property type="molecule type" value="Genomic_DNA"/>
</dbReference>
<dbReference type="SUPFAM" id="SSF56925">
    <property type="entry name" value="OMPA-like"/>
    <property type="match status" value="1"/>
</dbReference>
<comment type="caution">
    <text evidence="2">The sequence shown here is derived from an EMBL/GenBank/DDBJ whole genome shotgun (WGS) entry which is preliminary data.</text>
</comment>